<dbReference type="PANTHER" id="PTHR38599:SF1">
    <property type="entry name" value="CUPIN DOMAIN PROTEIN (AFU_ORTHOLOGUE AFUA_3G13620)"/>
    <property type="match status" value="1"/>
</dbReference>
<dbReference type="RefSeq" id="WP_084589117.1">
    <property type="nucleotide sequence ID" value="NZ_CP009048.1"/>
</dbReference>
<feature type="chain" id="PRO_5001718736" evidence="1">
    <location>
        <begin position="21"/>
        <end position="178"/>
    </location>
</feature>
<dbReference type="InterPro" id="IPR011051">
    <property type="entry name" value="RmlC_Cupin_sf"/>
</dbReference>
<dbReference type="Gene3D" id="2.60.120.10">
    <property type="entry name" value="Jelly Rolls"/>
    <property type="match status" value="1"/>
</dbReference>
<accession>A0A077FDT6</accession>
<dbReference type="OrthoDB" id="195923at2"/>
<evidence type="ECO:0000256" key="1">
    <source>
        <dbReference type="SAM" id="SignalP"/>
    </source>
</evidence>
<dbReference type="eggNOG" id="COG1917">
    <property type="taxonomic scope" value="Bacteria"/>
</dbReference>
<organism evidence="3 4">
    <name type="scientific">Pseudomonas alkylphenolica</name>
    <dbReference type="NCBI Taxonomy" id="237609"/>
    <lineage>
        <taxon>Bacteria</taxon>
        <taxon>Pseudomonadati</taxon>
        <taxon>Pseudomonadota</taxon>
        <taxon>Gammaproteobacteria</taxon>
        <taxon>Pseudomonadales</taxon>
        <taxon>Pseudomonadaceae</taxon>
        <taxon>Pseudomonas</taxon>
    </lineage>
</organism>
<feature type="domain" description="Cupin type-2" evidence="2">
    <location>
        <begin position="53"/>
        <end position="121"/>
    </location>
</feature>
<dbReference type="InterPro" id="IPR014710">
    <property type="entry name" value="RmlC-like_jellyroll"/>
</dbReference>
<dbReference type="InterPro" id="IPR013096">
    <property type="entry name" value="Cupin_2"/>
</dbReference>
<proteinExistence type="predicted"/>
<dbReference type="Proteomes" id="UP000028931">
    <property type="component" value="Chromosome"/>
</dbReference>
<reference evidence="3 4" key="1">
    <citation type="submission" date="2014-07" db="EMBL/GenBank/DDBJ databases">
        <authorList>
            <person name="Lee K."/>
            <person name="Lim J.Y."/>
            <person name="Hwang I."/>
        </authorList>
    </citation>
    <scope>NUCLEOTIDE SEQUENCE [LARGE SCALE GENOMIC DNA]</scope>
    <source>
        <strain evidence="3 4">KL28</strain>
    </source>
</reference>
<dbReference type="CDD" id="cd02234">
    <property type="entry name" value="cupin_BLR7677-like"/>
    <property type="match status" value="1"/>
</dbReference>
<dbReference type="SUPFAM" id="SSF51182">
    <property type="entry name" value="RmlC-like cupins"/>
    <property type="match status" value="1"/>
</dbReference>
<dbReference type="AlphaFoldDB" id="A0A077FDT6"/>
<dbReference type="KEGG" id="palk:PSAKL28_28320"/>
<dbReference type="Pfam" id="PF07883">
    <property type="entry name" value="Cupin_2"/>
    <property type="match status" value="1"/>
</dbReference>
<keyword evidence="1" id="KW-0732">Signal</keyword>
<evidence type="ECO:0000259" key="2">
    <source>
        <dbReference type="Pfam" id="PF07883"/>
    </source>
</evidence>
<name>A0A077FDT6_9PSED</name>
<sequence>MRIQSLLVLVPLMGVTAVHGQSPTTSAPPPTVTPVMTQALPDYPGKEVLILEVAYPPGGADPVHRHDAHGFVYVLEGSVVMGVKGGKEVTLMPGQTFHEGPADIHTVGRNASQDKPAKFVVFLLKDADKPAVLPAQEHRGASPLPQGWVNTVGAGLPRDHLNAASAAADYPGSVSRRH</sequence>
<dbReference type="EMBL" id="CP009048">
    <property type="protein sequence ID" value="AIL62024.1"/>
    <property type="molecule type" value="Genomic_DNA"/>
</dbReference>
<dbReference type="HOGENOM" id="CLU_120069_1_0_6"/>
<evidence type="ECO:0000313" key="3">
    <source>
        <dbReference type="EMBL" id="AIL62024.1"/>
    </source>
</evidence>
<feature type="signal peptide" evidence="1">
    <location>
        <begin position="1"/>
        <end position="20"/>
    </location>
</feature>
<dbReference type="PANTHER" id="PTHR38599">
    <property type="entry name" value="CUPIN DOMAIN PROTEIN (AFU_ORTHOLOGUE AFUA_3G13620)"/>
    <property type="match status" value="1"/>
</dbReference>
<protein>
    <submittedName>
        <fullName evidence="3">Cupin 2 conserved barrel domain protein</fullName>
    </submittedName>
</protein>
<evidence type="ECO:0000313" key="4">
    <source>
        <dbReference type="Proteomes" id="UP000028931"/>
    </source>
</evidence>
<gene>
    <name evidence="3" type="ORF">PSAKL28_28320</name>
</gene>